<feature type="transmembrane region" description="Helical" evidence="1">
    <location>
        <begin position="53"/>
        <end position="74"/>
    </location>
</feature>
<proteinExistence type="predicted"/>
<dbReference type="RefSeq" id="WP_284062803.1">
    <property type="nucleotide sequence ID" value="NZ_CP126158.1"/>
</dbReference>
<reference evidence="2 3" key="1">
    <citation type="journal article" date="2019" name="Int. J. Syst. Evol. Microbiol.">
        <title>The Global Catalogue of Microorganisms (GCM) 10K type strain sequencing project: providing services to taxonomists for standard genome sequencing and annotation.</title>
        <authorList>
            <consortium name="The Broad Institute Genomics Platform"/>
            <consortium name="The Broad Institute Genome Sequencing Center for Infectious Disease"/>
            <person name="Wu L."/>
            <person name="Ma J."/>
        </authorList>
    </citation>
    <scope>NUCLEOTIDE SEQUENCE [LARGE SCALE GENOMIC DNA]</scope>
    <source>
        <strain evidence="2 3">SYNS20</strain>
    </source>
</reference>
<keyword evidence="3" id="KW-1185">Reference proteome</keyword>
<protein>
    <recommendedName>
        <fullName evidence="4">Copper resistance protein D</fullName>
    </recommendedName>
</protein>
<keyword evidence="1" id="KW-0472">Membrane</keyword>
<dbReference type="AlphaFoldDB" id="A0ABD5TBQ8"/>
<keyword evidence="1" id="KW-1133">Transmembrane helix</keyword>
<sequence>MSLATSVLVRVVHVVGMALVFGGAASAWAALRTPAAGATSGFDPVSLARTYEWVFWGAMGAMVVTGVGNLGALGPPGPASRWGTILTAKLVAIAVFVLGSFVRTLVVFRLGRDGSAGAGRSLLARSYGATAGAVVILVSLAEVLAHG</sequence>
<name>A0ABD5TBQ8_9EURY</name>
<evidence type="ECO:0000313" key="3">
    <source>
        <dbReference type="Proteomes" id="UP001596443"/>
    </source>
</evidence>
<comment type="caution">
    <text evidence="2">The sequence shown here is derived from an EMBL/GenBank/DDBJ whole genome shotgun (WGS) entry which is preliminary data.</text>
</comment>
<accession>A0ABD5TBQ8</accession>
<keyword evidence="1" id="KW-0812">Transmembrane</keyword>
<feature type="transmembrane region" description="Helical" evidence="1">
    <location>
        <begin position="126"/>
        <end position="145"/>
    </location>
</feature>
<evidence type="ECO:0000256" key="1">
    <source>
        <dbReference type="SAM" id="Phobius"/>
    </source>
</evidence>
<evidence type="ECO:0000313" key="2">
    <source>
        <dbReference type="EMBL" id="MFC6785986.1"/>
    </source>
</evidence>
<evidence type="ECO:0008006" key="4">
    <source>
        <dbReference type="Google" id="ProtNLM"/>
    </source>
</evidence>
<feature type="transmembrane region" description="Helical" evidence="1">
    <location>
        <begin position="86"/>
        <end position="106"/>
    </location>
</feature>
<gene>
    <name evidence="2" type="ORF">ACFQFD_08335</name>
</gene>
<organism evidence="2 3">
    <name type="scientific">Halobaculum halobium</name>
    <dbReference type="NCBI Taxonomy" id="3032281"/>
    <lineage>
        <taxon>Archaea</taxon>
        <taxon>Methanobacteriati</taxon>
        <taxon>Methanobacteriota</taxon>
        <taxon>Stenosarchaea group</taxon>
        <taxon>Halobacteria</taxon>
        <taxon>Halobacteriales</taxon>
        <taxon>Haloferacaceae</taxon>
        <taxon>Halobaculum</taxon>
    </lineage>
</organism>
<dbReference type="GeneID" id="81209048"/>
<dbReference type="Proteomes" id="UP001596443">
    <property type="component" value="Unassembled WGS sequence"/>
</dbReference>
<dbReference type="EMBL" id="JBHSWX010000012">
    <property type="protein sequence ID" value="MFC6785986.1"/>
    <property type="molecule type" value="Genomic_DNA"/>
</dbReference>